<dbReference type="GO" id="GO:0052381">
    <property type="term" value="F:tRNA dimethylallyltransferase activity"/>
    <property type="evidence" value="ECO:0007669"/>
    <property type="project" value="TreeGrafter"/>
</dbReference>
<dbReference type="GO" id="GO:0005524">
    <property type="term" value="F:ATP binding"/>
    <property type="evidence" value="ECO:0007669"/>
    <property type="project" value="UniProtKB-KW"/>
</dbReference>
<comment type="similarity">
    <text evidence="1">Belongs to the IPP transferase family.</text>
</comment>
<organism evidence="5 6">
    <name type="scientific">Nezara viridula</name>
    <name type="common">Southern green stink bug</name>
    <name type="synonym">Cimex viridulus</name>
    <dbReference type="NCBI Taxonomy" id="85310"/>
    <lineage>
        <taxon>Eukaryota</taxon>
        <taxon>Metazoa</taxon>
        <taxon>Ecdysozoa</taxon>
        <taxon>Arthropoda</taxon>
        <taxon>Hexapoda</taxon>
        <taxon>Insecta</taxon>
        <taxon>Pterygota</taxon>
        <taxon>Neoptera</taxon>
        <taxon>Paraneoptera</taxon>
        <taxon>Hemiptera</taxon>
        <taxon>Heteroptera</taxon>
        <taxon>Panheteroptera</taxon>
        <taxon>Pentatomomorpha</taxon>
        <taxon>Pentatomoidea</taxon>
        <taxon>Pentatomidae</taxon>
        <taxon>Pentatominae</taxon>
        <taxon>Nezara</taxon>
    </lineage>
</organism>
<dbReference type="Proteomes" id="UP001152798">
    <property type="component" value="Chromosome 4"/>
</dbReference>
<evidence type="ECO:0000313" key="6">
    <source>
        <dbReference type="Proteomes" id="UP001152798"/>
    </source>
</evidence>
<proteinExistence type="inferred from homology"/>
<name>A0A9P0MH46_NEZVI</name>
<dbReference type="Gene3D" id="3.40.50.300">
    <property type="entry name" value="P-loop containing nucleotide triphosphate hydrolases"/>
    <property type="match status" value="1"/>
</dbReference>
<dbReference type="InterPro" id="IPR039657">
    <property type="entry name" value="Dimethylallyltransferase"/>
</dbReference>
<keyword evidence="2" id="KW-0808">Transferase</keyword>
<dbReference type="GO" id="GO:0006400">
    <property type="term" value="P:tRNA modification"/>
    <property type="evidence" value="ECO:0007669"/>
    <property type="project" value="TreeGrafter"/>
</dbReference>
<dbReference type="Gene3D" id="1.10.20.140">
    <property type="match status" value="1"/>
</dbReference>
<evidence type="ECO:0000256" key="1">
    <source>
        <dbReference type="ARBA" id="ARBA00005842"/>
    </source>
</evidence>
<keyword evidence="6" id="KW-1185">Reference proteome</keyword>
<dbReference type="AlphaFoldDB" id="A0A9P0MH46"/>
<evidence type="ECO:0000313" key="5">
    <source>
        <dbReference type="EMBL" id="CAH1397988.1"/>
    </source>
</evidence>
<dbReference type="PANTHER" id="PTHR11088:SF89">
    <property type="entry name" value="TRNA DIMETHYLALLYLTRANSFERASE"/>
    <property type="match status" value="1"/>
</dbReference>
<evidence type="ECO:0000256" key="3">
    <source>
        <dbReference type="ARBA" id="ARBA00022741"/>
    </source>
</evidence>
<keyword evidence="4" id="KW-0067">ATP-binding</keyword>
<keyword evidence="3" id="KW-0547">Nucleotide-binding</keyword>
<protein>
    <submittedName>
        <fullName evidence="5">Uncharacterized protein</fullName>
    </submittedName>
</protein>
<evidence type="ECO:0000256" key="2">
    <source>
        <dbReference type="ARBA" id="ARBA00022679"/>
    </source>
</evidence>
<dbReference type="OrthoDB" id="775260at2759"/>
<gene>
    <name evidence="5" type="ORF">NEZAVI_LOCUS7722</name>
</gene>
<dbReference type="GO" id="GO:0005739">
    <property type="term" value="C:mitochondrion"/>
    <property type="evidence" value="ECO:0007669"/>
    <property type="project" value="TreeGrafter"/>
</dbReference>
<reference evidence="5" key="1">
    <citation type="submission" date="2022-01" db="EMBL/GenBank/DDBJ databases">
        <authorList>
            <person name="King R."/>
        </authorList>
    </citation>
    <scope>NUCLEOTIDE SEQUENCE</scope>
</reference>
<sequence length="249" mass="27865">MLSGASAARPRGMHFPQLASVMQLHAGTSAVRSRHSYRIFAVYRGLDIVTNKVTEEEADGVPHYCLNFLDPLSSYTVVDFRNRALPIIERLFSEGKLPVVVGGTHYYIESLLWKVLVADGEDVAEAFVKEPLGCVSRARLFAEELELILESASQKLGVTEWSVLKEFFAVGGDSDVLEAGKEFCLKAQSMSEEEAFQVLPDLEKILEAVSEHHPDPGGRTNRRLHARLKEVDGERADRLHYNDVRKVLR</sequence>
<accession>A0A9P0MH46</accession>
<dbReference type="EMBL" id="OV725080">
    <property type="protein sequence ID" value="CAH1397988.1"/>
    <property type="molecule type" value="Genomic_DNA"/>
</dbReference>
<evidence type="ECO:0000256" key="4">
    <source>
        <dbReference type="ARBA" id="ARBA00022840"/>
    </source>
</evidence>
<dbReference type="PANTHER" id="PTHR11088">
    <property type="entry name" value="TRNA DIMETHYLALLYLTRANSFERASE"/>
    <property type="match status" value="1"/>
</dbReference>
<dbReference type="InterPro" id="IPR027417">
    <property type="entry name" value="P-loop_NTPase"/>
</dbReference>
<dbReference type="Pfam" id="PF01715">
    <property type="entry name" value="IPPT"/>
    <property type="match status" value="1"/>
</dbReference>